<dbReference type="OrthoDB" id="5363410at2"/>
<name>A0A7M1LFQ0_9BACT</name>
<accession>A0A7M1LFQ0</accession>
<protein>
    <submittedName>
        <fullName evidence="1">Uncharacterized protein</fullName>
    </submittedName>
</protein>
<dbReference type="EMBL" id="CP063078">
    <property type="protein sequence ID" value="QOQ87250.1"/>
    <property type="molecule type" value="Genomic_DNA"/>
</dbReference>
<gene>
    <name evidence="1" type="ORF">IMC76_08590</name>
</gene>
<evidence type="ECO:0000313" key="2">
    <source>
        <dbReference type="Proteomes" id="UP000594749"/>
    </source>
</evidence>
<sequence>MLVKIGKNEVKNSDKALIRAVEDFCDLKLAIDELNEKLKPLRELIGEFAKEMLKSKNAATINFILDSDSGVKVSLGYDVKISDESNLRLILGERFDDLVKTTTLFKPEKKLQELALNDDGIKGCLDIREKTPYISLI</sequence>
<reference evidence="1 2" key="1">
    <citation type="submission" date="2020-10" db="EMBL/GenBank/DDBJ databases">
        <title>Campylobacter and Helicobacter PacBio genomes.</title>
        <authorList>
            <person name="Lane C."/>
        </authorList>
    </citation>
    <scope>NUCLEOTIDE SEQUENCE [LARGE SCALE GENOMIC DNA]</scope>
    <source>
        <strain evidence="1 2">2016D-0077</strain>
    </source>
</reference>
<organism evidence="1 2">
    <name type="scientific">Campylobacter corcagiensis</name>
    <dbReference type="NCBI Taxonomy" id="1448857"/>
    <lineage>
        <taxon>Bacteria</taxon>
        <taxon>Pseudomonadati</taxon>
        <taxon>Campylobacterota</taxon>
        <taxon>Epsilonproteobacteria</taxon>
        <taxon>Campylobacterales</taxon>
        <taxon>Campylobacteraceae</taxon>
        <taxon>Campylobacter</taxon>
    </lineage>
</organism>
<dbReference type="Proteomes" id="UP000594749">
    <property type="component" value="Chromosome"/>
</dbReference>
<dbReference type="RefSeq" id="WP_025803609.1">
    <property type="nucleotide sequence ID" value="NZ_CP053842.1"/>
</dbReference>
<dbReference type="AlphaFoldDB" id="A0A7M1LFQ0"/>
<evidence type="ECO:0000313" key="1">
    <source>
        <dbReference type="EMBL" id="QOQ87250.1"/>
    </source>
</evidence>
<keyword evidence="2" id="KW-1185">Reference proteome</keyword>
<proteinExistence type="predicted"/>